<evidence type="ECO:0000313" key="1">
    <source>
        <dbReference type="EMBL" id="ELS50281.1"/>
    </source>
</evidence>
<evidence type="ECO:0000313" key="2">
    <source>
        <dbReference type="Proteomes" id="UP000011205"/>
    </source>
</evidence>
<dbReference type="Proteomes" id="UP000011205">
    <property type="component" value="Unassembled WGS sequence"/>
</dbReference>
<name>L8NYA8_STRVR</name>
<dbReference type="AlphaFoldDB" id="L8NYA8"/>
<dbReference type="PATRIC" id="fig|1160705.3.peg.8657"/>
<gene>
    <name evidence="1" type="ORF">STVIR_8761</name>
</gene>
<accession>L8NYA8</accession>
<dbReference type="EMBL" id="AMLP01000286">
    <property type="protein sequence ID" value="ELS50281.1"/>
    <property type="molecule type" value="Genomic_DNA"/>
</dbReference>
<proteinExistence type="predicted"/>
<organism evidence="1 2">
    <name type="scientific">Streptomyces viridochromogenes Tue57</name>
    <dbReference type="NCBI Taxonomy" id="1160705"/>
    <lineage>
        <taxon>Bacteria</taxon>
        <taxon>Bacillati</taxon>
        <taxon>Actinomycetota</taxon>
        <taxon>Actinomycetes</taxon>
        <taxon>Kitasatosporales</taxon>
        <taxon>Streptomycetaceae</taxon>
        <taxon>Streptomyces</taxon>
    </lineage>
</organism>
<comment type="caution">
    <text evidence="1">The sequence shown here is derived from an EMBL/GenBank/DDBJ whole genome shotgun (WGS) entry which is preliminary data.</text>
</comment>
<protein>
    <submittedName>
        <fullName evidence="1">Putative Transposase</fullName>
    </submittedName>
</protein>
<sequence length="31" mass="3344">MVHWARTGQGRHWPLVNRATISGAAVGEEVG</sequence>
<reference evidence="1 2" key="1">
    <citation type="journal article" date="2013" name="Genome Announc.">
        <title>Draft Genome Sequence of Streptomyces viridochromogenes Strain Tu57, Producer of Avilamycin.</title>
        <authorList>
            <person name="Gruning B.A."/>
            <person name="Erxleben A."/>
            <person name="Hahnlein A."/>
            <person name="Gunther S."/>
        </authorList>
    </citation>
    <scope>NUCLEOTIDE SEQUENCE [LARGE SCALE GENOMIC DNA]</scope>
    <source>
        <strain evidence="1 2">Tue57</strain>
    </source>
</reference>